<proteinExistence type="predicted"/>
<dbReference type="Proteomes" id="UP000005845">
    <property type="component" value="Unassembled WGS sequence"/>
</dbReference>
<name>H5U3C4_9ACTN</name>
<keyword evidence="2" id="KW-1185">Reference proteome</keyword>
<sequence>MSTTSHLIAPAGTLRAADRCRVWDSVVDGGSARTTAFQEQQGYAQMIHRMTWADGSHHGSPPVSLGLATT</sequence>
<reference evidence="1 2" key="1">
    <citation type="submission" date="2012-02" db="EMBL/GenBank/DDBJ databases">
        <title>Whole genome shotgun sequence of Gordonia sputi NBRC 100414.</title>
        <authorList>
            <person name="Yoshida I."/>
            <person name="Hosoyama A."/>
            <person name="Tsuchikane K."/>
            <person name="Katsumata H."/>
            <person name="Yamazaki S."/>
            <person name="Fujita N."/>
        </authorList>
    </citation>
    <scope>NUCLEOTIDE SEQUENCE [LARGE SCALE GENOMIC DNA]</scope>
    <source>
        <strain evidence="1 2">NBRC 100414</strain>
    </source>
</reference>
<gene>
    <name evidence="1" type="ORF">GOSPT_095_00220</name>
</gene>
<organism evidence="1 2">
    <name type="scientific">Gordonia sputi NBRC 100414</name>
    <dbReference type="NCBI Taxonomy" id="1089453"/>
    <lineage>
        <taxon>Bacteria</taxon>
        <taxon>Bacillati</taxon>
        <taxon>Actinomycetota</taxon>
        <taxon>Actinomycetes</taxon>
        <taxon>Mycobacteriales</taxon>
        <taxon>Gordoniaceae</taxon>
        <taxon>Gordonia</taxon>
    </lineage>
</organism>
<comment type="caution">
    <text evidence="1">The sequence shown here is derived from an EMBL/GenBank/DDBJ whole genome shotgun (WGS) entry which is preliminary data.</text>
</comment>
<protein>
    <submittedName>
        <fullName evidence="1">Uncharacterized protein</fullName>
    </submittedName>
</protein>
<evidence type="ECO:0000313" key="2">
    <source>
        <dbReference type="Proteomes" id="UP000005845"/>
    </source>
</evidence>
<dbReference type="EMBL" id="BAFC01000093">
    <property type="protein sequence ID" value="GAB40232.1"/>
    <property type="molecule type" value="Genomic_DNA"/>
</dbReference>
<dbReference type="AlphaFoldDB" id="H5U3C4"/>
<accession>H5U3C4</accession>
<evidence type="ECO:0000313" key="1">
    <source>
        <dbReference type="EMBL" id="GAB40232.1"/>
    </source>
</evidence>